<dbReference type="EMBL" id="CP003360">
    <property type="protein sequence ID" value="AFM23249.1"/>
    <property type="molecule type" value="Genomic_DNA"/>
</dbReference>
<dbReference type="AlphaFoldDB" id="I4C108"/>
<accession>I4C108</accession>
<dbReference type="PANTHER" id="PTHR38686:SF1">
    <property type="entry name" value="APOLIPOPROTEIN N-ACYLTRANSFERASE"/>
    <property type="match status" value="1"/>
</dbReference>
<keyword evidence="11" id="KW-0449">Lipoprotein</keyword>
<gene>
    <name evidence="9" type="primary">lnt</name>
    <name evidence="11" type="ordered locus">Desti_0516</name>
</gene>
<dbReference type="eggNOG" id="COG0815">
    <property type="taxonomic scope" value="Bacteria"/>
</dbReference>
<feature type="transmembrane region" description="Helical" evidence="9">
    <location>
        <begin position="116"/>
        <end position="138"/>
    </location>
</feature>
<evidence type="ECO:0000256" key="8">
    <source>
        <dbReference type="ARBA" id="ARBA00023315"/>
    </source>
</evidence>
<dbReference type="HAMAP" id="MF_01148">
    <property type="entry name" value="Lnt"/>
    <property type="match status" value="1"/>
</dbReference>
<dbReference type="SUPFAM" id="SSF56317">
    <property type="entry name" value="Carbon-nitrogen hydrolase"/>
    <property type="match status" value="1"/>
</dbReference>
<keyword evidence="5 9" id="KW-0812">Transmembrane</keyword>
<evidence type="ECO:0000256" key="6">
    <source>
        <dbReference type="ARBA" id="ARBA00022989"/>
    </source>
</evidence>
<dbReference type="Pfam" id="PF20154">
    <property type="entry name" value="LNT_N"/>
    <property type="match status" value="1"/>
</dbReference>
<evidence type="ECO:0000259" key="10">
    <source>
        <dbReference type="PROSITE" id="PS50263"/>
    </source>
</evidence>
<evidence type="ECO:0000313" key="12">
    <source>
        <dbReference type="Proteomes" id="UP000006055"/>
    </source>
</evidence>
<dbReference type="PROSITE" id="PS50263">
    <property type="entry name" value="CN_HYDROLASE"/>
    <property type="match status" value="1"/>
</dbReference>
<evidence type="ECO:0000256" key="1">
    <source>
        <dbReference type="ARBA" id="ARBA00004651"/>
    </source>
</evidence>
<dbReference type="PANTHER" id="PTHR38686">
    <property type="entry name" value="APOLIPOPROTEIN N-ACYLTRANSFERASE"/>
    <property type="match status" value="1"/>
</dbReference>
<protein>
    <recommendedName>
        <fullName evidence="9">Apolipoprotein N-acyltransferase</fullName>
        <shortName evidence="9">ALP N-acyltransferase</shortName>
        <ecNumber evidence="9">2.3.1.269</ecNumber>
    </recommendedName>
</protein>
<dbReference type="InterPro" id="IPR045378">
    <property type="entry name" value="LNT_N"/>
</dbReference>
<feature type="transmembrane region" description="Helical" evidence="9">
    <location>
        <begin position="191"/>
        <end position="213"/>
    </location>
</feature>
<dbReference type="STRING" id="706587.Desti_0516"/>
<evidence type="ECO:0000256" key="2">
    <source>
        <dbReference type="ARBA" id="ARBA00010065"/>
    </source>
</evidence>
<comment type="subcellular location">
    <subcellularLocation>
        <location evidence="9">Cell inner membrane</location>
        <topology evidence="9">Multi-pass membrane protein</topology>
    </subcellularLocation>
    <subcellularLocation>
        <location evidence="1">Cell membrane</location>
        <topology evidence="1">Multi-pass membrane protein</topology>
    </subcellularLocation>
</comment>
<organism evidence="11 12">
    <name type="scientific">Desulfomonile tiedjei (strain ATCC 49306 / DSM 6799 / DCB-1)</name>
    <dbReference type="NCBI Taxonomy" id="706587"/>
    <lineage>
        <taxon>Bacteria</taxon>
        <taxon>Pseudomonadati</taxon>
        <taxon>Thermodesulfobacteriota</taxon>
        <taxon>Desulfomonilia</taxon>
        <taxon>Desulfomonilales</taxon>
        <taxon>Desulfomonilaceae</taxon>
        <taxon>Desulfomonile</taxon>
    </lineage>
</organism>
<dbReference type="GO" id="GO:0016410">
    <property type="term" value="F:N-acyltransferase activity"/>
    <property type="evidence" value="ECO:0007669"/>
    <property type="project" value="UniProtKB-UniRule"/>
</dbReference>
<evidence type="ECO:0000256" key="5">
    <source>
        <dbReference type="ARBA" id="ARBA00022692"/>
    </source>
</evidence>
<dbReference type="OrthoDB" id="9804277at2"/>
<feature type="transmembrane region" description="Helical" evidence="9">
    <location>
        <begin position="80"/>
        <end position="104"/>
    </location>
</feature>
<dbReference type="HOGENOM" id="CLU_019563_1_2_7"/>
<name>I4C108_DESTA</name>
<dbReference type="InterPro" id="IPR036526">
    <property type="entry name" value="C-N_Hydrolase_sf"/>
</dbReference>
<feature type="transmembrane region" description="Helical" evidence="9">
    <location>
        <begin position="12"/>
        <end position="39"/>
    </location>
</feature>
<sequence>MIGSIALSASGGLFLALAFPPYNLSILAWIAFVPLFAAIHRDERPAIAALNGACFGAVFFAVDVSWIYRTLVVHGHFHPVLAFFTFVGLIAVLSLFTALFGFLLSLAGKKIHRFTLCAPFLWIGIEYLRAISLTGFPWDLAGYSQANWTALMQIVDITGVYGVSFLIVLLNATVWEVVHSFAQRKPVPFRFAASSLVLLGLALGYGYFVLAAIPDRRHTEQGFGIGILQGNIPQEIKWDERAREYTFATYERLGAEAVAKGAQLLVWPETSVPVVFGEKNEDWKRPGRISQTLGTPMLIGAPSAEMIANEVHFYNSAFLVHDGILQERYDKMHLVPFGEYMPLSWLLPLGPGIAAREADYTPGTVMRVMQPPNGPPFSVLICYEAIFPELSRIAVANGARLLINITNDGWFGETAAPYQHLAMAKIRSIETRTWVVRCANTGISAVFDPAGRTITEIPLGKEGTAVVFLQPTNNTGSFYTKFGDVFAMGCLGFIGILGFAVSDLSKFFISVH</sequence>
<proteinExistence type="inferred from homology"/>
<dbReference type="UniPathway" id="UPA00666"/>
<keyword evidence="4 9" id="KW-0808">Transferase</keyword>
<evidence type="ECO:0000256" key="9">
    <source>
        <dbReference type="HAMAP-Rule" id="MF_01148"/>
    </source>
</evidence>
<dbReference type="PATRIC" id="fig|706587.4.peg.589"/>
<dbReference type="CDD" id="cd07571">
    <property type="entry name" value="ALP_N-acyl_transferase"/>
    <property type="match status" value="1"/>
</dbReference>
<feature type="domain" description="CN hydrolase" evidence="10">
    <location>
        <begin position="228"/>
        <end position="471"/>
    </location>
</feature>
<feature type="transmembrane region" description="Helical" evidence="9">
    <location>
        <begin position="150"/>
        <end position="170"/>
    </location>
</feature>
<keyword evidence="3 9" id="KW-1003">Cell membrane</keyword>
<comment type="catalytic activity">
    <reaction evidence="9">
        <text>N-terminal S-1,2-diacyl-sn-glyceryl-L-cysteinyl-[lipoprotein] + a glycerophospholipid = N-acyl-S-1,2-diacyl-sn-glyceryl-L-cysteinyl-[lipoprotein] + a 2-acyl-sn-glycero-3-phospholipid + H(+)</text>
        <dbReference type="Rhea" id="RHEA:48228"/>
        <dbReference type="Rhea" id="RHEA-COMP:14681"/>
        <dbReference type="Rhea" id="RHEA-COMP:14684"/>
        <dbReference type="ChEBI" id="CHEBI:15378"/>
        <dbReference type="ChEBI" id="CHEBI:136912"/>
        <dbReference type="ChEBI" id="CHEBI:140656"/>
        <dbReference type="ChEBI" id="CHEBI:140657"/>
        <dbReference type="ChEBI" id="CHEBI:140660"/>
        <dbReference type="EC" id="2.3.1.269"/>
    </reaction>
</comment>
<dbReference type="NCBIfam" id="TIGR00546">
    <property type="entry name" value="lnt"/>
    <property type="match status" value="1"/>
</dbReference>
<dbReference type="RefSeq" id="WP_014808408.1">
    <property type="nucleotide sequence ID" value="NC_018025.1"/>
</dbReference>
<feature type="transmembrane region" description="Helical" evidence="9">
    <location>
        <begin position="485"/>
        <end position="509"/>
    </location>
</feature>
<dbReference type="Gene3D" id="3.60.110.10">
    <property type="entry name" value="Carbon-nitrogen hydrolase"/>
    <property type="match status" value="1"/>
</dbReference>
<dbReference type="GO" id="GO:0042158">
    <property type="term" value="P:lipoprotein biosynthetic process"/>
    <property type="evidence" value="ECO:0007669"/>
    <property type="project" value="UniProtKB-UniRule"/>
</dbReference>
<keyword evidence="6 9" id="KW-1133">Transmembrane helix</keyword>
<feature type="transmembrane region" description="Helical" evidence="9">
    <location>
        <begin position="46"/>
        <end position="68"/>
    </location>
</feature>
<comment type="similarity">
    <text evidence="2 9">Belongs to the CN hydrolase family. Apolipoprotein N-acyltransferase subfamily.</text>
</comment>
<keyword evidence="7 9" id="KW-0472">Membrane</keyword>
<reference evidence="12" key="1">
    <citation type="submission" date="2012-06" db="EMBL/GenBank/DDBJ databases">
        <title>Complete sequence of chromosome of Desulfomonile tiedjei DSM 6799.</title>
        <authorList>
            <person name="Lucas S."/>
            <person name="Copeland A."/>
            <person name="Lapidus A."/>
            <person name="Glavina del Rio T."/>
            <person name="Dalin E."/>
            <person name="Tice H."/>
            <person name="Bruce D."/>
            <person name="Goodwin L."/>
            <person name="Pitluck S."/>
            <person name="Peters L."/>
            <person name="Ovchinnikova G."/>
            <person name="Zeytun A."/>
            <person name="Lu M."/>
            <person name="Kyrpides N."/>
            <person name="Mavromatis K."/>
            <person name="Ivanova N."/>
            <person name="Brettin T."/>
            <person name="Detter J.C."/>
            <person name="Han C."/>
            <person name="Larimer F."/>
            <person name="Land M."/>
            <person name="Hauser L."/>
            <person name="Markowitz V."/>
            <person name="Cheng J.-F."/>
            <person name="Hugenholtz P."/>
            <person name="Woyke T."/>
            <person name="Wu D."/>
            <person name="Spring S."/>
            <person name="Schroeder M."/>
            <person name="Brambilla E."/>
            <person name="Klenk H.-P."/>
            <person name="Eisen J.A."/>
        </authorList>
    </citation>
    <scope>NUCLEOTIDE SEQUENCE [LARGE SCALE GENOMIC DNA]</scope>
    <source>
        <strain evidence="12">ATCC 49306 / DSM 6799 / DCB-1</strain>
    </source>
</reference>
<keyword evidence="12" id="KW-1185">Reference proteome</keyword>
<comment type="function">
    <text evidence="9">Catalyzes the phospholipid dependent N-acylation of the N-terminal cysteine of apolipoprotein, the last step in lipoprotein maturation.</text>
</comment>
<dbReference type="GO" id="GO:0005886">
    <property type="term" value="C:plasma membrane"/>
    <property type="evidence" value="ECO:0007669"/>
    <property type="project" value="UniProtKB-SubCell"/>
</dbReference>
<evidence type="ECO:0000256" key="4">
    <source>
        <dbReference type="ARBA" id="ARBA00022679"/>
    </source>
</evidence>
<dbReference type="EC" id="2.3.1.269" evidence="9"/>
<dbReference type="Proteomes" id="UP000006055">
    <property type="component" value="Chromosome"/>
</dbReference>
<evidence type="ECO:0000313" key="11">
    <source>
        <dbReference type="EMBL" id="AFM23249.1"/>
    </source>
</evidence>
<dbReference type="KEGG" id="dti:Desti_0516"/>
<dbReference type="InterPro" id="IPR003010">
    <property type="entry name" value="C-N_Hydrolase"/>
</dbReference>
<comment type="pathway">
    <text evidence="9">Protein modification; lipoprotein biosynthesis (N-acyl transfer).</text>
</comment>
<dbReference type="InterPro" id="IPR004563">
    <property type="entry name" value="Apolipo_AcylTrfase"/>
</dbReference>
<keyword evidence="8 9" id="KW-0012">Acyltransferase</keyword>
<evidence type="ECO:0000256" key="3">
    <source>
        <dbReference type="ARBA" id="ARBA00022475"/>
    </source>
</evidence>
<dbReference type="Pfam" id="PF00795">
    <property type="entry name" value="CN_hydrolase"/>
    <property type="match status" value="1"/>
</dbReference>
<evidence type="ECO:0000256" key="7">
    <source>
        <dbReference type="ARBA" id="ARBA00023136"/>
    </source>
</evidence>
<keyword evidence="9" id="KW-0997">Cell inner membrane</keyword>